<dbReference type="STRING" id="569882.SAMN04490248_12724"/>
<reference evidence="7 8" key="1">
    <citation type="submission" date="2016-10" db="EMBL/GenBank/DDBJ databases">
        <authorList>
            <person name="de Groot N.N."/>
        </authorList>
    </citation>
    <scope>NUCLEOTIDE SEQUENCE [LARGE SCALE GENOMIC DNA]</scope>
    <source>
        <strain evidence="7 8">DSM 27842</strain>
    </source>
</reference>
<keyword evidence="3 5" id="KW-0949">S-adenosyl-L-methionine</keyword>
<dbReference type="InterPro" id="IPR049560">
    <property type="entry name" value="MeTrfase_RsmB-F_NOP2_cat"/>
</dbReference>
<sequence>MTPGARIQAAIGILDEILAGTAAEKALTGWARASRFAGSKDRAAVRDHVYDVLRRRRSLAALGGGENGRALLIGLCRDDGLPLDDLFSGAGYAPAPLTEAERMAGRPPAAEGERLDLPDWLLPEMRASLGEALEAEAGALRHRAPVMLRVNLRKADRETAIAALSADGVCAQPHEIAETALVVTDGARRVAQGAAYRGGLVELQDGASQAAVEALPLCRGMKVLDYCAGGGGKLLAMAGRCDARFHAYDAVPARLRDLPDRAARAGVEARILRAEECRGEAPFDLVFCDVPCSGSGSWRRDPEGKWRLTPDRLSELTRVQDAILSEAAELVAPGGVLVYATCSLLREENDARITAFTDARPRWHQTFSRQWRLEDGGDGFFTAHMTR</sequence>
<evidence type="ECO:0000256" key="1">
    <source>
        <dbReference type="ARBA" id="ARBA00022603"/>
    </source>
</evidence>
<keyword evidence="4 5" id="KW-0694">RNA-binding</keyword>
<dbReference type="SUPFAM" id="SSF53335">
    <property type="entry name" value="S-adenosyl-L-methionine-dependent methyltransferases"/>
    <property type="match status" value="1"/>
</dbReference>
<evidence type="ECO:0000313" key="8">
    <source>
        <dbReference type="Proteomes" id="UP000198893"/>
    </source>
</evidence>
<dbReference type="PANTHER" id="PTHR22807:SF53">
    <property type="entry name" value="RIBOSOMAL RNA SMALL SUBUNIT METHYLTRANSFERASE B-RELATED"/>
    <property type="match status" value="1"/>
</dbReference>
<evidence type="ECO:0000259" key="6">
    <source>
        <dbReference type="PROSITE" id="PS51686"/>
    </source>
</evidence>
<keyword evidence="2 5" id="KW-0808">Transferase</keyword>
<dbReference type="PRINTS" id="PR02008">
    <property type="entry name" value="RCMTFAMILY"/>
</dbReference>
<evidence type="ECO:0000256" key="4">
    <source>
        <dbReference type="ARBA" id="ARBA00022884"/>
    </source>
</evidence>
<dbReference type="CDD" id="cd02440">
    <property type="entry name" value="AdoMet_MTases"/>
    <property type="match status" value="1"/>
</dbReference>
<dbReference type="Proteomes" id="UP000198893">
    <property type="component" value="Unassembled WGS sequence"/>
</dbReference>
<dbReference type="InterPro" id="IPR001678">
    <property type="entry name" value="MeTrfase_RsmB-F_NOP2_dom"/>
</dbReference>
<feature type="domain" description="SAM-dependent MTase RsmB/NOP-type" evidence="6">
    <location>
        <begin position="136"/>
        <end position="387"/>
    </location>
</feature>
<dbReference type="PANTHER" id="PTHR22807">
    <property type="entry name" value="NOP2 YEAST -RELATED NOL1/NOP2/FMU SUN DOMAIN-CONTAINING"/>
    <property type="match status" value="1"/>
</dbReference>
<keyword evidence="8" id="KW-1185">Reference proteome</keyword>
<comment type="caution">
    <text evidence="5">Lacks conserved residue(s) required for the propagation of feature annotation.</text>
</comment>
<evidence type="ECO:0000256" key="2">
    <source>
        <dbReference type="ARBA" id="ARBA00022679"/>
    </source>
</evidence>
<accession>A0A1H8VB48</accession>
<protein>
    <submittedName>
        <fullName evidence="7">16S rRNA (Cytosine967-C5)-methyltransferase</fullName>
    </submittedName>
</protein>
<keyword evidence="1 5" id="KW-0489">Methyltransferase</keyword>
<dbReference type="InterPro" id="IPR029063">
    <property type="entry name" value="SAM-dependent_MTases_sf"/>
</dbReference>
<dbReference type="PROSITE" id="PS51686">
    <property type="entry name" value="SAM_MT_RSMB_NOP"/>
    <property type="match status" value="1"/>
</dbReference>
<dbReference type="Pfam" id="PF22458">
    <property type="entry name" value="RsmF-B_ferredox"/>
    <property type="match status" value="1"/>
</dbReference>
<dbReference type="Gene3D" id="3.30.70.1170">
    <property type="entry name" value="Sun protein, domain 3"/>
    <property type="match status" value="1"/>
</dbReference>
<gene>
    <name evidence="7" type="ORF">SAMN04490248_12724</name>
</gene>
<name>A0A1H8VB48_9RHOB</name>
<dbReference type="OrthoDB" id="9810297at2"/>
<feature type="binding site" evidence="5">
    <location>
        <position position="249"/>
    </location>
    <ligand>
        <name>S-adenosyl-L-methionine</name>
        <dbReference type="ChEBI" id="CHEBI:59789"/>
    </ligand>
</feature>
<dbReference type="Pfam" id="PF01189">
    <property type="entry name" value="Methyltr_RsmB-F"/>
    <property type="match status" value="1"/>
</dbReference>
<dbReference type="EMBL" id="FODS01000027">
    <property type="protein sequence ID" value="SEP12659.1"/>
    <property type="molecule type" value="Genomic_DNA"/>
</dbReference>
<evidence type="ECO:0000256" key="5">
    <source>
        <dbReference type="PROSITE-ProRule" id="PRU01023"/>
    </source>
</evidence>
<feature type="active site" description="Nucleophile" evidence="5">
    <location>
        <position position="342"/>
    </location>
</feature>
<organism evidence="7 8">
    <name type="scientific">Salinihabitans flavidus</name>
    <dbReference type="NCBI Taxonomy" id="569882"/>
    <lineage>
        <taxon>Bacteria</taxon>
        <taxon>Pseudomonadati</taxon>
        <taxon>Pseudomonadota</taxon>
        <taxon>Alphaproteobacteria</taxon>
        <taxon>Rhodobacterales</taxon>
        <taxon>Roseobacteraceae</taxon>
        <taxon>Salinihabitans</taxon>
    </lineage>
</organism>
<dbReference type="Gene3D" id="3.40.50.150">
    <property type="entry name" value="Vaccinia Virus protein VP39"/>
    <property type="match status" value="1"/>
</dbReference>
<dbReference type="InterPro" id="IPR054728">
    <property type="entry name" value="RsmB-like_ferredoxin"/>
</dbReference>
<dbReference type="RefSeq" id="WP_093120107.1">
    <property type="nucleotide sequence ID" value="NZ_FODS01000027.1"/>
</dbReference>
<dbReference type="InterPro" id="IPR023267">
    <property type="entry name" value="RCMT"/>
</dbReference>
<dbReference type="AlphaFoldDB" id="A0A1H8VB48"/>
<dbReference type="GO" id="GO:0008173">
    <property type="term" value="F:RNA methyltransferase activity"/>
    <property type="evidence" value="ECO:0007669"/>
    <property type="project" value="InterPro"/>
</dbReference>
<evidence type="ECO:0000256" key="3">
    <source>
        <dbReference type="ARBA" id="ARBA00022691"/>
    </source>
</evidence>
<comment type="similarity">
    <text evidence="5">Belongs to the class I-like SAM-binding methyltransferase superfamily. RsmB/NOP family.</text>
</comment>
<proteinExistence type="inferred from homology"/>
<dbReference type="GO" id="GO:0003723">
    <property type="term" value="F:RNA binding"/>
    <property type="evidence" value="ECO:0007669"/>
    <property type="project" value="UniProtKB-UniRule"/>
</dbReference>
<dbReference type="GO" id="GO:0001510">
    <property type="term" value="P:RNA methylation"/>
    <property type="evidence" value="ECO:0007669"/>
    <property type="project" value="InterPro"/>
</dbReference>
<evidence type="ECO:0000313" key="7">
    <source>
        <dbReference type="EMBL" id="SEP12659.1"/>
    </source>
</evidence>
<feature type="binding site" evidence="5">
    <location>
        <position position="289"/>
    </location>
    <ligand>
        <name>S-adenosyl-L-methionine</name>
        <dbReference type="ChEBI" id="CHEBI:59789"/>
    </ligand>
</feature>